<proteinExistence type="predicted"/>
<evidence type="ECO:0000313" key="1">
    <source>
        <dbReference type="EMBL" id="TWO31463.1"/>
    </source>
</evidence>
<organism evidence="1 2">
    <name type="scientific">Seonamhaeicola sediminis</name>
    <dbReference type="NCBI Taxonomy" id="2528206"/>
    <lineage>
        <taxon>Bacteria</taxon>
        <taxon>Pseudomonadati</taxon>
        <taxon>Bacteroidota</taxon>
        <taxon>Flavobacteriia</taxon>
        <taxon>Flavobacteriales</taxon>
        <taxon>Flavobacteriaceae</taxon>
    </lineage>
</organism>
<dbReference type="InterPro" id="IPR045607">
    <property type="entry name" value="DUF6452"/>
</dbReference>
<dbReference type="Pfam" id="PF20050">
    <property type="entry name" value="DUF6452"/>
    <property type="match status" value="1"/>
</dbReference>
<protein>
    <submittedName>
        <fullName evidence="1">Uncharacterized protein</fullName>
    </submittedName>
</protein>
<dbReference type="Proteomes" id="UP000295814">
    <property type="component" value="Unassembled WGS sequence"/>
</dbReference>
<evidence type="ECO:0000313" key="2">
    <source>
        <dbReference type="Proteomes" id="UP000295814"/>
    </source>
</evidence>
<dbReference type="EMBL" id="SMZJ02000012">
    <property type="protein sequence ID" value="TWO31463.1"/>
    <property type="molecule type" value="Genomic_DNA"/>
</dbReference>
<accession>A0A562YAN6</accession>
<name>A0A562YAN6_9FLAO</name>
<dbReference type="RefSeq" id="WP_133357403.1">
    <property type="nucleotide sequence ID" value="NZ_SMZJ02000012.1"/>
</dbReference>
<dbReference type="OrthoDB" id="663527at2"/>
<reference evidence="1 2" key="1">
    <citation type="submission" date="2019-03" db="EMBL/GenBank/DDBJ databases">
        <authorList>
            <person name="Zhong Y.L."/>
        </authorList>
    </citation>
    <scope>NUCLEOTIDE SEQUENCE [LARGE SCALE GENOMIC DNA]</scope>
    <source>
        <strain evidence="1 2">W255</strain>
    </source>
</reference>
<reference evidence="1 2" key="2">
    <citation type="submission" date="2019-07" db="EMBL/GenBank/DDBJ databases">
        <title>Seonamhaeicola sp. W255 draft genome.</title>
        <authorList>
            <person name="Zhang X.-Y."/>
            <person name="Zhang R."/>
            <person name="Zhong Y.-L."/>
            <person name="Du Z.-J."/>
        </authorList>
    </citation>
    <scope>NUCLEOTIDE SEQUENCE [LARGE SCALE GENOMIC DNA]</scope>
    <source>
        <strain evidence="1 2">W255</strain>
    </source>
</reference>
<keyword evidence="2" id="KW-1185">Reference proteome</keyword>
<gene>
    <name evidence="1" type="ORF">E1J38_013695</name>
</gene>
<sequence>MKYIRNSIISIVTLVMVISISCERDDICPESTPTTPRLIIDLYDAENPENKKSAFNLVVFGEDNENILPGYNSVSSSQLILPLKTDGSPTRYVLHKDFSFNDNGTPDDPSDDIIGGNQDILIINYALKEVYVSRACGYKTVYESVEIVPEADGDNWILSTENLTNNEPIEDESATHFNILH</sequence>
<dbReference type="AlphaFoldDB" id="A0A562YAN6"/>
<dbReference type="PROSITE" id="PS51257">
    <property type="entry name" value="PROKAR_LIPOPROTEIN"/>
    <property type="match status" value="1"/>
</dbReference>
<comment type="caution">
    <text evidence="1">The sequence shown here is derived from an EMBL/GenBank/DDBJ whole genome shotgun (WGS) entry which is preliminary data.</text>
</comment>